<organism evidence="1">
    <name type="scientific">viral metagenome</name>
    <dbReference type="NCBI Taxonomy" id="1070528"/>
    <lineage>
        <taxon>unclassified sequences</taxon>
        <taxon>metagenomes</taxon>
        <taxon>organismal metagenomes</taxon>
    </lineage>
</organism>
<accession>A0A6C0EHV6</accession>
<sequence length="380" mass="46008">MAKTKQISYQVNNKYEGLIFTRLLYPKDEVVESIWYCFENKIGYDETLFWCYELYTSGFEEDTMQILFSLYFCYVSFHNKDLLPELDELYSKWKFETIREEKAIYIHLFLEKIYNQKYSNLVKNLLDTYRQTSKHGKVTLFKGKKPKWLEEYDLSVRSLLHSISKQKIQNICHFLKIKEENESELEKIELALNQYTNANENEYITSKYFQGTMITIIANIYPLLDSIHTNQTPNNTRHFEYVNSNDTDTTSADSETRFDLMPCTSTFEEYYPSKVYKILREQRTYKTHINNVDKNQLTIVQTKKTWQQCYYDDWLYYASFSPLWKNRIEEYDGIIDHKNHKVDFDDTEIYINDNTRFEEFYNHYNLEPDEQPNFVNFKLK</sequence>
<protein>
    <submittedName>
        <fullName evidence="1">Uncharacterized protein</fullName>
    </submittedName>
</protein>
<dbReference type="EMBL" id="MN738851">
    <property type="protein sequence ID" value="QHT28013.1"/>
    <property type="molecule type" value="Genomic_DNA"/>
</dbReference>
<name>A0A6C0EHV6_9ZZZZ</name>
<evidence type="ECO:0000313" key="1">
    <source>
        <dbReference type="EMBL" id="QHT28013.1"/>
    </source>
</evidence>
<reference evidence="1" key="1">
    <citation type="journal article" date="2020" name="Nature">
        <title>Giant virus diversity and host interactions through global metagenomics.</title>
        <authorList>
            <person name="Schulz F."/>
            <person name="Roux S."/>
            <person name="Paez-Espino D."/>
            <person name="Jungbluth S."/>
            <person name="Walsh D.A."/>
            <person name="Denef V.J."/>
            <person name="McMahon K.D."/>
            <person name="Konstantinidis K.T."/>
            <person name="Eloe-Fadrosh E.A."/>
            <person name="Kyrpides N.C."/>
            <person name="Woyke T."/>
        </authorList>
    </citation>
    <scope>NUCLEOTIDE SEQUENCE</scope>
    <source>
        <strain evidence="1">GVMAG-M-3300001348-25</strain>
    </source>
</reference>
<dbReference type="AlphaFoldDB" id="A0A6C0EHV6"/>
<proteinExistence type="predicted"/>